<evidence type="ECO:0000313" key="2">
    <source>
        <dbReference type="Proteomes" id="UP001163324"/>
    </source>
</evidence>
<dbReference type="Proteomes" id="UP001163324">
    <property type="component" value="Chromosome 4"/>
</dbReference>
<reference evidence="1" key="1">
    <citation type="submission" date="2022-10" db="EMBL/GenBank/DDBJ databases">
        <title>Complete Genome of Trichothecium roseum strain YXFP-22015, a Plant Pathogen Isolated from Citrus.</title>
        <authorList>
            <person name="Wang Y."/>
            <person name="Zhu L."/>
        </authorList>
    </citation>
    <scope>NUCLEOTIDE SEQUENCE</scope>
    <source>
        <strain evidence="1">YXFP-22015</strain>
    </source>
</reference>
<protein>
    <submittedName>
        <fullName evidence="1">Uncharacterized protein</fullName>
    </submittedName>
</protein>
<dbReference type="EMBL" id="CM047943">
    <property type="protein sequence ID" value="KAI9900669.1"/>
    <property type="molecule type" value="Genomic_DNA"/>
</dbReference>
<evidence type="ECO:0000313" key="1">
    <source>
        <dbReference type="EMBL" id="KAI9900669.1"/>
    </source>
</evidence>
<sequence length="80" mass="8658">MKVTGVIVALAASAPMAAAIPFSLSSFLAPLTARAPAPEPVFPQMENFNLTSRSVNETMYKRGEAFIPQAERRMNVTFKA</sequence>
<gene>
    <name evidence="1" type="ORF">N3K66_004931</name>
</gene>
<keyword evidence="2" id="KW-1185">Reference proteome</keyword>
<proteinExistence type="predicted"/>
<organism evidence="1 2">
    <name type="scientific">Trichothecium roseum</name>
    <dbReference type="NCBI Taxonomy" id="47278"/>
    <lineage>
        <taxon>Eukaryota</taxon>
        <taxon>Fungi</taxon>
        <taxon>Dikarya</taxon>
        <taxon>Ascomycota</taxon>
        <taxon>Pezizomycotina</taxon>
        <taxon>Sordariomycetes</taxon>
        <taxon>Hypocreomycetidae</taxon>
        <taxon>Hypocreales</taxon>
        <taxon>Hypocreales incertae sedis</taxon>
        <taxon>Trichothecium</taxon>
    </lineage>
</organism>
<accession>A0ACC0V2J6</accession>
<comment type="caution">
    <text evidence="1">The sequence shown here is derived from an EMBL/GenBank/DDBJ whole genome shotgun (WGS) entry which is preliminary data.</text>
</comment>
<name>A0ACC0V2J6_9HYPO</name>